<evidence type="ECO:0000256" key="1">
    <source>
        <dbReference type="ARBA" id="ARBA00000677"/>
    </source>
</evidence>
<dbReference type="NCBIfam" id="TIGR02227">
    <property type="entry name" value="sigpep_I_bact"/>
    <property type="match status" value="1"/>
</dbReference>
<evidence type="ECO:0000259" key="7">
    <source>
        <dbReference type="Pfam" id="PF10502"/>
    </source>
</evidence>
<dbReference type="CDD" id="cd06530">
    <property type="entry name" value="S26_SPase_I"/>
    <property type="match status" value="1"/>
</dbReference>
<dbReference type="EC" id="3.4.21.-" evidence="5"/>
<evidence type="ECO:0000256" key="2">
    <source>
        <dbReference type="ARBA" id="ARBA00009370"/>
    </source>
</evidence>
<accession>A0A813DJ36</accession>
<keyword evidence="9" id="KW-1185">Reference proteome</keyword>
<feature type="region of interest" description="Disordered" evidence="6">
    <location>
        <begin position="106"/>
        <end position="152"/>
    </location>
</feature>
<keyword evidence="5" id="KW-0999">Mitochondrion inner membrane</keyword>
<dbReference type="PANTHER" id="PTHR43390">
    <property type="entry name" value="SIGNAL PEPTIDASE I"/>
    <property type="match status" value="1"/>
</dbReference>
<feature type="non-terminal residue" evidence="8">
    <location>
        <position position="1"/>
    </location>
</feature>
<comment type="subcellular location">
    <subcellularLocation>
        <location evidence="5">Mitochondrion inner membrane</location>
    </subcellularLocation>
</comment>
<gene>
    <name evidence="8" type="ORF">PGLA1383_LOCUS5381</name>
</gene>
<dbReference type="AlphaFoldDB" id="A0A813DJ36"/>
<comment type="catalytic activity">
    <reaction evidence="1">
        <text>Cleavage of hydrophobic, N-terminal signal or leader sequences from secreted and periplasmic proteins.</text>
        <dbReference type="EC" id="3.4.21.89"/>
    </reaction>
</comment>
<evidence type="ECO:0000256" key="5">
    <source>
        <dbReference type="RuleBase" id="RU362041"/>
    </source>
</evidence>
<organism evidence="8 9">
    <name type="scientific">Polarella glacialis</name>
    <name type="common">Dinoflagellate</name>
    <dbReference type="NCBI Taxonomy" id="89957"/>
    <lineage>
        <taxon>Eukaryota</taxon>
        <taxon>Sar</taxon>
        <taxon>Alveolata</taxon>
        <taxon>Dinophyceae</taxon>
        <taxon>Suessiales</taxon>
        <taxon>Suessiaceae</taxon>
        <taxon>Polarella</taxon>
    </lineage>
</organism>
<dbReference type="InterPro" id="IPR000223">
    <property type="entry name" value="Pept_S26A_signal_pept_1"/>
</dbReference>
<dbReference type="GO" id="GO:0009003">
    <property type="term" value="F:signal peptidase activity"/>
    <property type="evidence" value="ECO:0007669"/>
    <property type="project" value="UniProtKB-EC"/>
</dbReference>
<dbReference type="GO" id="GO:0004252">
    <property type="term" value="F:serine-type endopeptidase activity"/>
    <property type="evidence" value="ECO:0007669"/>
    <property type="project" value="InterPro"/>
</dbReference>
<dbReference type="InterPro" id="IPR019758">
    <property type="entry name" value="Pept_S26A_signal_pept_1_CS"/>
</dbReference>
<dbReference type="GO" id="GO:0006465">
    <property type="term" value="P:signal peptide processing"/>
    <property type="evidence" value="ECO:0007669"/>
    <property type="project" value="InterPro"/>
</dbReference>
<dbReference type="Pfam" id="PF10502">
    <property type="entry name" value="Peptidase_S26"/>
    <property type="match status" value="1"/>
</dbReference>
<name>A0A813DJ36_POLGL</name>
<keyword evidence="5" id="KW-0496">Mitochondrion</keyword>
<feature type="active site" evidence="4">
    <location>
        <position position="197"/>
    </location>
</feature>
<dbReference type="Proteomes" id="UP000654075">
    <property type="component" value="Unassembled WGS sequence"/>
</dbReference>
<protein>
    <recommendedName>
        <fullName evidence="5">Mitochondrial inner membrane protease subunit</fullName>
        <ecNumber evidence="5">3.4.21.-</ecNumber>
    </recommendedName>
</protein>
<dbReference type="EMBL" id="CAJNNV010002114">
    <property type="protein sequence ID" value="CAE8586524.1"/>
    <property type="molecule type" value="Genomic_DNA"/>
</dbReference>
<keyword evidence="5" id="KW-0645">Protease</keyword>
<dbReference type="InterPro" id="IPR036286">
    <property type="entry name" value="LexA/Signal_pep-like_sf"/>
</dbReference>
<keyword evidence="5" id="KW-0472">Membrane</keyword>
<sequence>WPMAAAKASTEMALAKKTMPASLLAFMLLRLGTRAPPAWVWAAPAPGTVSAAPAGRPASSAGLRGSRTLPNRAAGTADGRTGTSSSASRHPGVVFAATAALGGAAAGRRRRQSSRVVANAEDAEETPKAARVIPDSPTPASGQRGGGKDGNMFSKMIEKLEKSPELQEDLKTFFTSLAFALTIRALFIEPRFIPSLSMYPNFDIGDQLTVDKISRRWREYQVHDVVVFNPPPAFSAYVGGDRSGEEALIKRIVAIAGDTVEIKNAGTLYLNGEPQDEPFTNEKPKYDWGPVTVPAGQVLVLGDNRNQSLDGHIWGFLPLENIIGRATFKFWPPWHVGGIAATPP</sequence>
<dbReference type="Gene3D" id="2.10.109.10">
    <property type="entry name" value="Umud Fragment, subunit A"/>
    <property type="match status" value="1"/>
</dbReference>
<feature type="compositionally biased region" description="Low complexity" evidence="6">
    <location>
        <begin position="49"/>
        <end position="62"/>
    </location>
</feature>
<feature type="active site" evidence="4">
    <location>
        <position position="250"/>
    </location>
</feature>
<dbReference type="SUPFAM" id="SSF51306">
    <property type="entry name" value="LexA/Signal peptidase"/>
    <property type="match status" value="1"/>
</dbReference>
<dbReference type="PROSITE" id="PS00761">
    <property type="entry name" value="SPASE_I_3"/>
    <property type="match status" value="1"/>
</dbReference>
<reference evidence="8" key="1">
    <citation type="submission" date="2021-02" db="EMBL/GenBank/DDBJ databases">
        <authorList>
            <person name="Dougan E. K."/>
            <person name="Rhodes N."/>
            <person name="Thang M."/>
            <person name="Chan C."/>
        </authorList>
    </citation>
    <scope>NUCLEOTIDE SEQUENCE</scope>
</reference>
<evidence type="ECO:0000256" key="6">
    <source>
        <dbReference type="SAM" id="MobiDB-lite"/>
    </source>
</evidence>
<feature type="domain" description="Peptidase S26" evidence="7">
    <location>
        <begin position="169"/>
        <end position="331"/>
    </location>
</feature>
<evidence type="ECO:0000313" key="9">
    <source>
        <dbReference type="Proteomes" id="UP000654075"/>
    </source>
</evidence>
<keyword evidence="3 5" id="KW-0378">Hydrolase</keyword>
<comment type="caution">
    <text evidence="8">The sequence shown here is derived from an EMBL/GenBank/DDBJ whole genome shotgun (WGS) entry which is preliminary data.</text>
</comment>
<dbReference type="OrthoDB" id="308440at2759"/>
<evidence type="ECO:0000313" key="8">
    <source>
        <dbReference type="EMBL" id="CAE8586524.1"/>
    </source>
</evidence>
<evidence type="ECO:0000256" key="3">
    <source>
        <dbReference type="ARBA" id="ARBA00022801"/>
    </source>
</evidence>
<dbReference type="PANTHER" id="PTHR43390:SF1">
    <property type="entry name" value="CHLOROPLAST PROCESSING PEPTIDASE"/>
    <property type="match status" value="1"/>
</dbReference>
<dbReference type="InterPro" id="IPR019533">
    <property type="entry name" value="Peptidase_S26"/>
</dbReference>
<evidence type="ECO:0000256" key="4">
    <source>
        <dbReference type="PIRSR" id="PIRSR600223-1"/>
    </source>
</evidence>
<dbReference type="GO" id="GO:0005743">
    <property type="term" value="C:mitochondrial inner membrane"/>
    <property type="evidence" value="ECO:0007669"/>
    <property type="project" value="UniProtKB-SubCell"/>
</dbReference>
<dbReference type="PRINTS" id="PR00727">
    <property type="entry name" value="LEADERPTASE"/>
</dbReference>
<proteinExistence type="inferred from homology"/>
<comment type="similarity">
    <text evidence="2 5">Belongs to the peptidase S26 family.</text>
</comment>
<feature type="region of interest" description="Disordered" evidence="6">
    <location>
        <begin position="49"/>
        <end position="89"/>
    </location>
</feature>